<dbReference type="SUPFAM" id="SSF47954">
    <property type="entry name" value="Cyclin-like"/>
    <property type="match status" value="1"/>
</dbReference>
<dbReference type="EMBL" id="JBBNAG010000013">
    <property type="protein sequence ID" value="KAK9083935.1"/>
    <property type="molecule type" value="Genomic_DNA"/>
</dbReference>
<comment type="caution">
    <text evidence="2">The sequence shown here is derived from an EMBL/GenBank/DDBJ whole genome shotgun (WGS) entry which is preliminary data.</text>
</comment>
<evidence type="ECO:0000256" key="1">
    <source>
        <dbReference type="SAM" id="MobiDB-lite"/>
    </source>
</evidence>
<dbReference type="GO" id="GO:0016538">
    <property type="term" value="F:cyclin-dependent protein serine/threonine kinase regulator activity"/>
    <property type="evidence" value="ECO:0007669"/>
    <property type="project" value="InterPro"/>
</dbReference>
<dbReference type="PANTHER" id="PTHR10026">
    <property type="entry name" value="CYCLIN"/>
    <property type="match status" value="1"/>
</dbReference>
<dbReference type="InterPro" id="IPR043198">
    <property type="entry name" value="Cyclin/Ssn8"/>
</dbReference>
<name>A0AAP0DZI5_9MAGN</name>
<sequence>METPGKLDAISISEIIGCRNMPLRSCLQNVTGLRSSLWLQFKPQHIAAGAAYLAAKCLNLDLASNGRMWHEFQTTPSILQGAIDDEVACIVVRWWLPDRLIPDETQQQWTRRRDFDEARRRDGLLAKKTRGVGHGAGTPARRSGDSAAADYRRGRPLAATRRPREVVRLWGRRRAAAAATAELQQRRGRRFAGDGPSKGDRERAAAAAARRPERRHGRLDDGATPAAAAASGSDAGNGVEQRLDPRLDTTIVDKAS</sequence>
<organism evidence="2 3">
    <name type="scientific">Stephania cephalantha</name>
    <dbReference type="NCBI Taxonomy" id="152367"/>
    <lineage>
        <taxon>Eukaryota</taxon>
        <taxon>Viridiplantae</taxon>
        <taxon>Streptophyta</taxon>
        <taxon>Embryophyta</taxon>
        <taxon>Tracheophyta</taxon>
        <taxon>Spermatophyta</taxon>
        <taxon>Magnoliopsida</taxon>
        <taxon>Ranunculales</taxon>
        <taxon>Menispermaceae</taxon>
        <taxon>Menispermoideae</taxon>
        <taxon>Cissampelideae</taxon>
        <taxon>Stephania</taxon>
    </lineage>
</organism>
<proteinExistence type="predicted"/>
<evidence type="ECO:0008006" key="4">
    <source>
        <dbReference type="Google" id="ProtNLM"/>
    </source>
</evidence>
<evidence type="ECO:0000313" key="2">
    <source>
        <dbReference type="EMBL" id="KAK9083935.1"/>
    </source>
</evidence>
<dbReference type="Proteomes" id="UP001419268">
    <property type="component" value="Unassembled WGS sequence"/>
</dbReference>
<dbReference type="AlphaFoldDB" id="A0AAP0DZI5"/>
<protein>
    <recommendedName>
        <fullName evidence="4">Cyclin C-terminal domain-containing protein</fullName>
    </recommendedName>
</protein>
<feature type="region of interest" description="Disordered" evidence="1">
    <location>
        <begin position="124"/>
        <end position="157"/>
    </location>
</feature>
<feature type="region of interest" description="Disordered" evidence="1">
    <location>
        <begin position="180"/>
        <end position="256"/>
    </location>
</feature>
<evidence type="ECO:0000313" key="3">
    <source>
        <dbReference type="Proteomes" id="UP001419268"/>
    </source>
</evidence>
<dbReference type="Gene3D" id="1.10.472.10">
    <property type="entry name" value="Cyclin-like"/>
    <property type="match status" value="1"/>
</dbReference>
<dbReference type="GO" id="GO:0006357">
    <property type="term" value="P:regulation of transcription by RNA polymerase II"/>
    <property type="evidence" value="ECO:0007669"/>
    <property type="project" value="InterPro"/>
</dbReference>
<keyword evidence="3" id="KW-1185">Reference proteome</keyword>
<reference evidence="2 3" key="1">
    <citation type="submission" date="2024-01" db="EMBL/GenBank/DDBJ databases">
        <title>Genome assemblies of Stephania.</title>
        <authorList>
            <person name="Yang L."/>
        </authorList>
    </citation>
    <scope>NUCLEOTIDE SEQUENCE [LARGE SCALE GENOMIC DNA]</scope>
    <source>
        <strain evidence="2">JXDWG</strain>
        <tissue evidence="2">Leaf</tissue>
    </source>
</reference>
<accession>A0AAP0DZI5</accession>
<feature type="compositionally biased region" description="Low complexity" evidence="1">
    <location>
        <begin position="222"/>
        <end position="236"/>
    </location>
</feature>
<gene>
    <name evidence="2" type="ORF">Scep_030406</name>
</gene>
<dbReference type="InterPro" id="IPR036915">
    <property type="entry name" value="Cyclin-like_sf"/>
</dbReference>